<accession>A0A2P2JK95</accession>
<name>A0A2P2JK95_RHIMU</name>
<dbReference type="EMBL" id="GGEC01013413">
    <property type="protein sequence ID" value="MBW93896.1"/>
    <property type="molecule type" value="Transcribed_RNA"/>
</dbReference>
<proteinExistence type="predicted"/>
<protein>
    <submittedName>
        <fullName evidence="1">Uncharacterized protein MANES_09G131000</fullName>
    </submittedName>
</protein>
<evidence type="ECO:0000313" key="1">
    <source>
        <dbReference type="EMBL" id="MBW93896.1"/>
    </source>
</evidence>
<organism evidence="1">
    <name type="scientific">Rhizophora mucronata</name>
    <name type="common">Asiatic mangrove</name>
    <dbReference type="NCBI Taxonomy" id="61149"/>
    <lineage>
        <taxon>Eukaryota</taxon>
        <taxon>Viridiplantae</taxon>
        <taxon>Streptophyta</taxon>
        <taxon>Embryophyta</taxon>
        <taxon>Tracheophyta</taxon>
        <taxon>Spermatophyta</taxon>
        <taxon>Magnoliopsida</taxon>
        <taxon>eudicotyledons</taxon>
        <taxon>Gunneridae</taxon>
        <taxon>Pentapetalae</taxon>
        <taxon>rosids</taxon>
        <taxon>fabids</taxon>
        <taxon>Malpighiales</taxon>
        <taxon>Rhizophoraceae</taxon>
        <taxon>Rhizophora</taxon>
    </lineage>
</organism>
<sequence length="16" mass="1879">MHIFALAPEYNIFVTL</sequence>
<reference evidence="1" key="1">
    <citation type="submission" date="2018-02" db="EMBL/GenBank/DDBJ databases">
        <title>Rhizophora mucronata_Transcriptome.</title>
        <authorList>
            <person name="Meera S.P."/>
            <person name="Sreeshan A."/>
            <person name="Augustine A."/>
        </authorList>
    </citation>
    <scope>NUCLEOTIDE SEQUENCE</scope>
    <source>
        <tissue evidence="1">Leaf</tissue>
    </source>
</reference>
<dbReference type="AlphaFoldDB" id="A0A2P2JK95"/>